<name>A0ABY4XR17_9BACT</name>
<dbReference type="Pfam" id="PF00175">
    <property type="entry name" value="NAD_binding_1"/>
    <property type="match status" value="1"/>
</dbReference>
<keyword evidence="3" id="KW-1185">Reference proteome</keyword>
<dbReference type="InterPro" id="IPR039261">
    <property type="entry name" value="FNR_nucleotide-bd"/>
</dbReference>
<dbReference type="Proteomes" id="UP001055420">
    <property type="component" value="Chromosome"/>
</dbReference>
<feature type="domain" description="Oxidoreductase FAD/NAD(P)-binding" evidence="1">
    <location>
        <begin position="2"/>
        <end position="65"/>
    </location>
</feature>
<protein>
    <recommendedName>
        <fullName evidence="1">Oxidoreductase FAD/NAD(P)-binding domain-containing protein</fullName>
    </recommendedName>
</protein>
<organism evidence="2 3">
    <name type="scientific">Dyadobacter chenhuakuii</name>
    <dbReference type="NCBI Taxonomy" id="2909339"/>
    <lineage>
        <taxon>Bacteria</taxon>
        <taxon>Pseudomonadati</taxon>
        <taxon>Bacteroidota</taxon>
        <taxon>Cytophagia</taxon>
        <taxon>Cytophagales</taxon>
        <taxon>Spirosomataceae</taxon>
        <taxon>Dyadobacter</taxon>
    </lineage>
</organism>
<dbReference type="InterPro" id="IPR001433">
    <property type="entry name" value="OxRdtase_FAD/NAD-bd"/>
</dbReference>
<reference evidence="2" key="1">
    <citation type="submission" date="2022-06" db="EMBL/GenBank/DDBJ databases">
        <title>Novel species in genus Dyadobacter.</title>
        <authorList>
            <person name="Ma C."/>
        </authorList>
    </citation>
    <scope>NUCLEOTIDE SEQUENCE</scope>
    <source>
        <strain evidence="2">CY22</strain>
    </source>
</reference>
<dbReference type="SUPFAM" id="SSF52343">
    <property type="entry name" value="Ferredoxin reductase-like, C-terminal NADP-linked domain"/>
    <property type="match status" value="1"/>
</dbReference>
<dbReference type="EMBL" id="CP098805">
    <property type="protein sequence ID" value="USJ32881.1"/>
    <property type="molecule type" value="Genomic_DNA"/>
</dbReference>
<evidence type="ECO:0000259" key="1">
    <source>
        <dbReference type="Pfam" id="PF00175"/>
    </source>
</evidence>
<accession>A0ABY4XR17</accession>
<dbReference type="Gene3D" id="3.40.50.80">
    <property type="entry name" value="Nucleotide-binding domain of ferredoxin-NADP reductase (FNR) module"/>
    <property type="match status" value="1"/>
</dbReference>
<proteinExistence type="predicted"/>
<sequence length="94" mass="10641">MHAFKDHVRELGEKHGAMSVHTFYDKIEQQIEDGYYEGFVDLSKVQQAMQPDAQYYICGPGAFIKKHFDYLSAQGVAREAIHFEEFGPATLAVG</sequence>
<evidence type="ECO:0000313" key="2">
    <source>
        <dbReference type="EMBL" id="USJ32881.1"/>
    </source>
</evidence>
<evidence type="ECO:0000313" key="3">
    <source>
        <dbReference type="Proteomes" id="UP001055420"/>
    </source>
</evidence>
<gene>
    <name evidence="2" type="ORF">NFI80_09045</name>
</gene>